<protein>
    <recommendedName>
        <fullName evidence="8">Importin-13</fullName>
    </recommendedName>
</protein>
<evidence type="ECO:0000256" key="1">
    <source>
        <dbReference type="ARBA" id="ARBA00004123"/>
    </source>
</evidence>
<dbReference type="SUPFAM" id="SSF48371">
    <property type="entry name" value="ARM repeat"/>
    <property type="match status" value="1"/>
</dbReference>
<dbReference type="Pfam" id="PF18773">
    <property type="entry name" value="Importin_rep"/>
    <property type="match status" value="1"/>
</dbReference>
<comment type="subcellular location">
    <subcellularLocation>
        <location evidence="1">Nucleus</location>
    </subcellularLocation>
</comment>
<evidence type="ECO:0000313" key="7">
    <source>
        <dbReference type="Proteomes" id="UP000595437"/>
    </source>
</evidence>
<dbReference type="Proteomes" id="UP000595437">
    <property type="component" value="Chromosome 10"/>
</dbReference>
<dbReference type="Pfam" id="PF24140">
    <property type="entry name" value="TPR_TNPO3_IPO13_3rd"/>
    <property type="match status" value="1"/>
</dbReference>
<dbReference type="PANTHER" id="PTHR12363">
    <property type="entry name" value="TRANSPORTIN 3 AND IMPORTIN 13"/>
    <property type="match status" value="1"/>
</dbReference>
<dbReference type="InterPro" id="IPR040709">
    <property type="entry name" value="Importin_rep_1"/>
</dbReference>
<dbReference type="AlphaFoldDB" id="A0A7T8GZK5"/>
<reference evidence="7" key="1">
    <citation type="submission" date="2021-01" db="EMBL/GenBank/DDBJ databases">
        <title>Caligus Genome Assembly.</title>
        <authorList>
            <person name="Gallardo-Escarate C."/>
        </authorList>
    </citation>
    <scope>NUCLEOTIDE SEQUENCE [LARGE SCALE GENOMIC DNA]</scope>
</reference>
<proteinExistence type="inferred from homology"/>
<dbReference type="InterPro" id="IPR011989">
    <property type="entry name" value="ARM-like"/>
</dbReference>
<keyword evidence="7" id="KW-1185">Reference proteome</keyword>
<comment type="similarity">
    <text evidence="2">Belongs to the importin beta family.</text>
</comment>
<evidence type="ECO:0000256" key="2">
    <source>
        <dbReference type="ARBA" id="ARBA00007991"/>
    </source>
</evidence>
<accession>A0A7T8GZK5</accession>
<keyword evidence="4" id="KW-0653">Protein transport</keyword>
<dbReference type="InterPro" id="IPR016024">
    <property type="entry name" value="ARM-type_fold"/>
</dbReference>
<dbReference type="Gene3D" id="1.25.10.10">
    <property type="entry name" value="Leucine-rich Repeat Variant"/>
    <property type="match status" value="1"/>
</dbReference>
<keyword evidence="5" id="KW-0539">Nucleus</keyword>
<dbReference type="GO" id="GO:0005634">
    <property type="term" value="C:nucleus"/>
    <property type="evidence" value="ECO:0007669"/>
    <property type="project" value="UniProtKB-SubCell"/>
</dbReference>
<dbReference type="InterPro" id="IPR057942">
    <property type="entry name" value="TPR_TNPO3_IPO13_3rd"/>
</dbReference>
<dbReference type="EMBL" id="CP045899">
    <property type="protein sequence ID" value="QQP40760.1"/>
    <property type="molecule type" value="Genomic_DNA"/>
</dbReference>
<keyword evidence="3" id="KW-0813">Transport</keyword>
<evidence type="ECO:0000256" key="3">
    <source>
        <dbReference type="ARBA" id="ARBA00022448"/>
    </source>
</evidence>
<organism evidence="6 7">
    <name type="scientific">Caligus rogercresseyi</name>
    <name type="common">Sea louse</name>
    <dbReference type="NCBI Taxonomy" id="217165"/>
    <lineage>
        <taxon>Eukaryota</taxon>
        <taxon>Metazoa</taxon>
        <taxon>Ecdysozoa</taxon>
        <taxon>Arthropoda</taxon>
        <taxon>Crustacea</taxon>
        <taxon>Multicrustacea</taxon>
        <taxon>Hexanauplia</taxon>
        <taxon>Copepoda</taxon>
        <taxon>Siphonostomatoida</taxon>
        <taxon>Caligidae</taxon>
        <taxon>Caligus</taxon>
    </lineage>
</organism>
<evidence type="ECO:0008006" key="8">
    <source>
        <dbReference type="Google" id="ProtNLM"/>
    </source>
</evidence>
<evidence type="ECO:0000256" key="5">
    <source>
        <dbReference type="ARBA" id="ARBA00023242"/>
    </source>
</evidence>
<evidence type="ECO:0000313" key="6">
    <source>
        <dbReference type="EMBL" id="QQP40760.1"/>
    </source>
</evidence>
<evidence type="ECO:0000256" key="4">
    <source>
        <dbReference type="ARBA" id="ARBA00022927"/>
    </source>
</evidence>
<dbReference type="GO" id="GO:0005737">
    <property type="term" value="C:cytoplasm"/>
    <property type="evidence" value="ECO:0007669"/>
    <property type="project" value="TreeGrafter"/>
</dbReference>
<dbReference type="OrthoDB" id="2016913at2759"/>
<gene>
    <name evidence="6" type="ORF">FKW44_014913</name>
</gene>
<dbReference type="GO" id="GO:0006606">
    <property type="term" value="P:protein import into nucleus"/>
    <property type="evidence" value="ECO:0007669"/>
    <property type="project" value="TreeGrafter"/>
</dbReference>
<dbReference type="InterPro" id="IPR051345">
    <property type="entry name" value="Importin_beta-like_NTR"/>
</dbReference>
<name>A0A7T8GZK5_CALRO</name>
<dbReference type="PANTHER" id="PTHR12363:SF33">
    <property type="entry name" value="IMPORTIN-13"/>
    <property type="match status" value="1"/>
</dbReference>
<sequence>MLYGFLREGSYELGFPLVTLFVTFGESHSRLLIDWSTGNDRELVLRFINILLSVSGLEAVYPVQETLSEMPFSFWYLLQDDIIGCEPPQFQQCVSLYGPIYNNLVNLLLKKSMYRLDEDKWTEDQREKFRCYRTDIADTIMYCYNILRDELLKNLLKHLEESIQMNITDPKSNWPYLEATLYAWSSIGCSMAEEDECPLLSHFLAKLPVVPYHNVRVISTALDCIGGFAEWLAQRPQLLHHVLPIVTGALENKELSLCASMALKDISRDCIEVLGPYANNIIESCTRALNSNTLAFGECIRLMYPIGKMLTLLPPETILRGWSPYSHRTC</sequence>